<proteinExistence type="predicted"/>
<organism evidence="2">
    <name type="scientific">freshwater metagenome</name>
    <dbReference type="NCBI Taxonomy" id="449393"/>
    <lineage>
        <taxon>unclassified sequences</taxon>
        <taxon>metagenomes</taxon>
        <taxon>ecological metagenomes</taxon>
    </lineage>
</organism>
<reference evidence="2" key="1">
    <citation type="submission" date="2020-05" db="EMBL/GenBank/DDBJ databases">
        <authorList>
            <person name="Chiriac C."/>
            <person name="Salcher M."/>
            <person name="Ghai R."/>
            <person name="Kavagutti S V."/>
        </authorList>
    </citation>
    <scope>NUCLEOTIDE SEQUENCE</scope>
</reference>
<dbReference type="EMBL" id="CAFBMQ010000436">
    <property type="protein sequence ID" value="CAB4935069.1"/>
    <property type="molecule type" value="Genomic_DNA"/>
</dbReference>
<evidence type="ECO:0000256" key="1">
    <source>
        <dbReference type="SAM" id="MobiDB-lite"/>
    </source>
</evidence>
<sequence length="41" mass="4352">MSGKNKGGREAKKPKAAKAKNNASQPSTKDTAVQAIKQKVR</sequence>
<name>A0A6J7IW41_9ZZZZ</name>
<accession>A0A6J7IW41</accession>
<gene>
    <name evidence="2" type="ORF">UFOPK3609_02160</name>
</gene>
<protein>
    <submittedName>
        <fullName evidence="2">Unannotated protein</fullName>
    </submittedName>
</protein>
<evidence type="ECO:0000313" key="2">
    <source>
        <dbReference type="EMBL" id="CAB4935069.1"/>
    </source>
</evidence>
<feature type="region of interest" description="Disordered" evidence="1">
    <location>
        <begin position="1"/>
        <end position="41"/>
    </location>
</feature>
<dbReference type="AlphaFoldDB" id="A0A6J7IW41"/>